<evidence type="ECO:0000313" key="3">
    <source>
        <dbReference type="Proteomes" id="UP001501637"/>
    </source>
</evidence>
<proteinExistence type="predicted"/>
<feature type="transmembrane region" description="Helical" evidence="1">
    <location>
        <begin position="109"/>
        <end position="132"/>
    </location>
</feature>
<accession>A0ABP6NF07</accession>
<feature type="transmembrane region" description="Helical" evidence="1">
    <location>
        <begin position="25"/>
        <end position="45"/>
    </location>
</feature>
<dbReference type="Proteomes" id="UP001501637">
    <property type="component" value="Unassembled WGS sequence"/>
</dbReference>
<keyword evidence="1" id="KW-0472">Membrane</keyword>
<protein>
    <submittedName>
        <fullName evidence="2">Uncharacterized protein</fullName>
    </submittedName>
</protein>
<sequence length="133" mass="14942">MADDGEAQRLAEDARLWGHMLHENSLLFSGNNLFLVGQSLFAVAYTTLLASGEHLTAARLLAAFGLLMALTCMFVCHRQFHYYRVVQNRAHHRLPEFAATRATWARKPIALLLITYGLPLMAAILWVSLLFVT</sequence>
<reference evidence="3" key="1">
    <citation type="journal article" date="2019" name="Int. J. Syst. Evol. Microbiol.">
        <title>The Global Catalogue of Microorganisms (GCM) 10K type strain sequencing project: providing services to taxonomists for standard genome sequencing and annotation.</title>
        <authorList>
            <consortium name="The Broad Institute Genomics Platform"/>
            <consortium name="The Broad Institute Genome Sequencing Center for Infectious Disease"/>
            <person name="Wu L."/>
            <person name="Ma J."/>
        </authorList>
    </citation>
    <scope>NUCLEOTIDE SEQUENCE [LARGE SCALE GENOMIC DNA]</scope>
    <source>
        <strain evidence="3">JCM 9092</strain>
    </source>
</reference>
<keyword evidence="1" id="KW-1133">Transmembrane helix</keyword>
<comment type="caution">
    <text evidence="2">The sequence shown here is derived from an EMBL/GenBank/DDBJ whole genome shotgun (WGS) entry which is preliminary data.</text>
</comment>
<organism evidence="2 3">
    <name type="scientific">Streptomyces rectiviolaceus</name>
    <dbReference type="NCBI Taxonomy" id="332591"/>
    <lineage>
        <taxon>Bacteria</taxon>
        <taxon>Bacillati</taxon>
        <taxon>Actinomycetota</taxon>
        <taxon>Actinomycetes</taxon>
        <taxon>Kitasatosporales</taxon>
        <taxon>Streptomycetaceae</taxon>
        <taxon>Streptomyces</taxon>
    </lineage>
</organism>
<evidence type="ECO:0000313" key="2">
    <source>
        <dbReference type="EMBL" id="GAA3146204.1"/>
    </source>
</evidence>
<feature type="transmembrane region" description="Helical" evidence="1">
    <location>
        <begin position="57"/>
        <end position="76"/>
    </location>
</feature>
<keyword evidence="3" id="KW-1185">Reference proteome</keyword>
<keyword evidence="1" id="KW-0812">Transmembrane</keyword>
<gene>
    <name evidence="2" type="ORF">GCM10010449_76650</name>
</gene>
<dbReference type="RefSeq" id="WP_344529383.1">
    <property type="nucleotide sequence ID" value="NZ_BAAAUG010000188.1"/>
</dbReference>
<evidence type="ECO:0000256" key="1">
    <source>
        <dbReference type="SAM" id="Phobius"/>
    </source>
</evidence>
<name>A0ABP6NF07_9ACTN</name>
<dbReference type="EMBL" id="BAAAUG010000188">
    <property type="protein sequence ID" value="GAA3146204.1"/>
    <property type="molecule type" value="Genomic_DNA"/>
</dbReference>